<reference evidence="1" key="1">
    <citation type="submission" date="2016-10" db="EMBL/GenBank/DDBJ databases">
        <title>Sequence of Gallionella enrichment culture.</title>
        <authorList>
            <person name="Poehlein A."/>
            <person name="Muehling M."/>
            <person name="Daniel R."/>
        </authorList>
    </citation>
    <scope>NUCLEOTIDE SEQUENCE</scope>
</reference>
<gene>
    <name evidence="1" type="ORF">GALL_520600</name>
</gene>
<organism evidence="1">
    <name type="scientific">mine drainage metagenome</name>
    <dbReference type="NCBI Taxonomy" id="410659"/>
    <lineage>
        <taxon>unclassified sequences</taxon>
        <taxon>metagenomes</taxon>
        <taxon>ecological metagenomes</taxon>
    </lineage>
</organism>
<evidence type="ECO:0000313" key="1">
    <source>
        <dbReference type="EMBL" id="OIQ66370.1"/>
    </source>
</evidence>
<sequence length="254" mass="28453">MTVGAIDNYSGAHVGCHYVELCGRVPVMVLFRHQLGGGNSVTRQPRHDIAKPRDGSRAASACFDNFRDGDALGFAKHRQRSNDCPPRLRCVLPRHEHASEIEPIDGIRGNEQRPSRLHHEISRGDNRERVGKRITVSAAHDDIGRPRCLQHVPCREVDRAAPFDMLGAIFNRLAELRFQFRHPLFDRCLALVNQNLGLLPGGIIKRRTEYRGRNPDYSCIKPFGKLASDGETGLIGLVNRQADHNSRICHPVSP</sequence>
<dbReference type="EMBL" id="MLJW01006651">
    <property type="protein sequence ID" value="OIQ66370.1"/>
    <property type="molecule type" value="Genomic_DNA"/>
</dbReference>
<name>A0A1J5P5B0_9ZZZZ</name>
<comment type="caution">
    <text evidence="1">The sequence shown here is derived from an EMBL/GenBank/DDBJ whole genome shotgun (WGS) entry which is preliminary data.</text>
</comment>
<dbReference type="AlphaFoldDB" id="A0A1J5P5B0"/>
<protein>
    <submittedName>
        <fullName evidence="1">Uncharacterized protein</fullName>
    </submittedName>
</protein>
<accession>A0A1J5P5B0</accession>
<proteinExistence type="predicted"/>